<dbReference type="GO" id="GO:0003848">
    <property type="term" value="F:2-amino-4-hydroxy-6-hydroxymethyldihydropteridine diphosphokinase activity"/>
    <property type="evidence" value="ECO:0007669"/>
    <property type="project" value="UniProtKB-EC"/>
</dbReference>
<dbReference type="PROSITE" id="PS00794">
    <property type="entry name" value="HPPK"/>
    <property type="match status" value="1"/>
</dbReference>
<dbReference type="PANTHER" id="PTHR43071">
    <property type="entry name" value="2-AMINO-4-HYDROXY-6-HYDROXYMETHYLDIHYDROPTERIDINE PYROPHOSPHOKINASE"/>
    <property type="match status" value="1"/>
</dbReference>
<comment type="catalytic activity">
    <reaction evidence="1">
        <text>6-hydroxymethyl-7,8-dihydropterin + ATP = (7,8-dihydropterin-6-yl)methyl diphosphate + AMP + H(+)</text>
        <dbReference type="Rhea" id="RHEA:11412"/>
        <dbReference type="ChEBI" id="CHEBI:15378"/>
        <dbReference type="ChEBI" id="CHEBI:30616"/>
        <dbReference type="ChEBI" id="CHEBI:44841"/>
        <dbReference type="ChEBI" id="CHEBI:72950"/>
        <dbReference type="ChEBI" id="CHEBI:456215"/>
        <dbReference type="EC" id="2.7.6.3"/>
    </reaction>
</comment>
<evidence type="ECO:0000313" key="10">
    <source>
        <dbReference type="EMBL" id="RCW63023.1"/>
    </source>
</evidence>
<evidence type="ECO:0000313" key="11">
    <source>
        <dbReference type="Proteomes" id="UP000252585"/>
    </source>
</evidence>
<dbReference type="InterPro" id="IPR035907">
    <property type="entry name" value="Hppk_sf"/>
</dbReference>
<evidence type="ECO:0000256" key="8">
    <source>
        <dbReference type="ARBA" id="ARBA00022909"/>
    </source>
</evidence>
<dbReference type="EMBL" id="QPJJ01000020">
    <property type="protein sequence ID" value="RCW63023.1"/>
    <property type="molecule type" value="Genomic_DNA"/>
</dbReference>
<keyword evidence="8" id="KW-0289">Folate biosynthesis</keyword>
<dbReference type="AlphaFoldDB" id="A0A368X509"/>
<dbReference type="OrthoDB" id="9808041at2"/>
<evidence type="ECO:0000256" key="7">
    <source>
        <dbReference type="ARBA" id="ARBA00022840"/>
    </source>
</evidence>
<keyword evidence="6 10" id="KW-0418">Kinase</keyword>
<sequence length="169" mass="19191">MRAYLALGSNIESRQEYLVRAIHALEAVEYVTIKQLSSVFETEPVGKVDQGKFLNMVIEVATTLTPEQLLKLCQQVEKSLGRKREVKWGPRTIDLDILFYEKEKIDTATLTLPHPGISDRAFVLIPLVEIIEDHDITLEDQTLSQLLERLPEEDKEGVIKWGTIYGGNV</sequence>
<keyword evidence="4" id="KW-0808">Transferase</keyword>
<dbReference type="PANTHER" id="PTHR43071:SF1">
    <property type="entry name" value="2-AMINO-4-HYDROXY-6-HYDROXYMETHYLDIHYDROPTERIDINE PYROPHOSPHOKINASE"/>
    <property type="match status" value="1"/>
</dbReference>
<dbReference type="SUPFAM" id="SSF55083">
    <property type="entry name" value="6-hydroxymethyl-7,8-dihydropterin pyrophosphokinase, HPPK"/>
    <property type="match status" value="1"/>
</dbReference>
<evidence type="ECO:0000256" key="4">
    <source>
        <dbReference type="ARBA" id="ARBA00022679"/>
    </source>
</evidence>
<protein>
    <recommendedName>
        <fullName evidence="3">2-amino-4-hydroxy-6-hydroxymethyldihydropteridine diphosphokinase</fullName>
        <ecNumber evidence="3">2.7.6.3</ecNumber>
    </recommendedName>
</protein>
<dbReference type="Pfam" id="PF01288">
    <property type="entry name" value="HPPK"/>
    <property type="match status" value="1"/>
</dbReference>
<reference evidence="10 11" key="1">
    <citation type="submission" date="2018-07" db="EMBL/GenBank/DDBJ databases">
        <title>Genomic Encyclopedia of Type Strains, Phase IV (KMG-IV): sequencing the most valuable type-strain genomes for metagenomic binning, comparative biology and taxonomic classification.</title>
        <authorList>
            <person name="Goeker M."/>
        </authorList>
    </citation>
    <scope>NUCLEOTIDE SEQUENCE [LARGE SCALE GENOMIC DNA]</scope>
    <source>
        <strain evidence="10 11">DSM 27696</strain>
    </source>
</reference>
<gene>
    <name evidence="10" type="ORF">DFR57_1203</name>
</gene>
<name>A0A368X509_9BACI</name>
<dbReference type="UniPathway" id="UPA00077">
    <property type="reaction ID" value="UER00155"/>
</dbReference>
<evidence type="ECO:0000256" key="5">
    <source>
        <dbReference type="ARBA" id="ARBA00022741"/>
    </source>
</evidence>
<dbReference type="GO" id="GO:0046654">
    <property type="term" value="P:tetrahydrofolate biosynthetic process"/>
    <property type="evidence" value="ECO:0007669"/>
    <property type="project" value="UniProtKB-UniPathway"/>
</dbReference>
<evidence type="ECO:0000259" key="9">
    <source>
        <dbReference type="PROSITE" id="PS00794"/>
    </source>
</evidence>
<dbReference type="Proteomes" id="UP000252585">
    <property type="component" value="Unassembled WGS sequence"/>
</dbReference>
<evidence type="ECO:0000256" key="1">
    <source>
        <dbReference type="ARBA" id="ARBA00000198"/>
    </source>
</evidence>
<comment type="pathway">
    <text evidence="2">Cofactor biosynthesis; tetrahydrofolate biosynthesis; 2-amino-4-hydroxy-6-hydroxymethyl-7,8-dihydropteridine diphosphate from 7,8-dihydroneopterin triphosphate: step 4/4.</text>
</comment>
<dbReference type="RefSeq" id="WP_114354340.1">
    <property type="nucleotide sequence ID" value="NZ_QPJJ01000020.1"/>
</dbReference>
<keyword evidence="11" id="KW-1185">Reference proteome</keyword>
<dbReference type="Gene3D" id="3.30.70.560">
    <property type="entry name" value="7,8-Dihydro-6-hydroxymethylpterin-pyrophosphokinase HPPK"/>
    <property type="match status" value="1"/>
</dbReference>
<evidence type="ECO:0000256" key="3">
    <source>
        <dbReference type="ARBA" id="ARBA00013253"/>
    </source>
</evidence>
<dbReference type="NCBIfam" id="TIGR01498">
    <property type="entry name" value="folK"/>
    <property type="match status" value="1"/>
</dbReference>
<dbReference type="EC" id="2.7.6.3" evidence="3"/>
<evidence type="ECO:0000256" key="2">
    <source>
        <dbReference type="ARBA" id="ARBA00005051"/>
    </source>
</evidence>
<accession>A0A368X509</accession>
<keyword evidence="7" id="KW-0067">ATP-binding</keyword>
<dbReference type="GO" id="GO:0016301">
    <property type="term" value="F:kinase activity"/>
    <property type="evidence" value="ECO:0007669"/>
    <property type="project" value="UniProtKB-KW"/>
</dbReference>
<dbReference type="InterPro" id="IPR000550">
    <property type="entry name" value="Hppk"/>
</dbReference>
<dbReference type="GO" id="GO:0005524">
    <property type="term" value="F:ATP binding"/>
    <property type="evidence" value="ECO:0007669"/>
    <property type="project" value="UniProtKB-KW"/>
</dbReference>
<feature type="domain" description="7,8-dihydro-6-hydroxymethylpterin-pyrophosphokinase" evidence="9">
    <location>
        <begin position="87"/>
        <end position="98"/>
    </location>
</feature>
<evidence type="ECO:0000256" key="6">
    <source>
        <dbReference type="ARBA" id="ARBA00022777"/>
    </source>
</evidence>
<organism evidence="10 11">
    <name type="scientific">Saliterribacillus persicus</name>
    <dbReference type="NCBI Taxonomy" id="930114"/>
    <lineage>
        <taxon>Bacteria</taxon>
        <taxon>Bacillati</taxon>
        <taxon>Bacillota</taxon>
        <taxon>Bacilli</taxon>
        <taxon>Bacillales</taxon>
        <taxon>Bacillaceae</taxon>
        <taxon>Saliterribacillus</taxon>
    </lineage>
</organism>
<dbReference type="CDD" id="cd00483">
    <property type="entry name" value="HPPK"/>
    <property type="match status" value="1"/>
</dbReference>
<dbReference type="GO" id="GO:0046656">
    <property type="term" value="P:folic acid biosynthetic process"/>
    <property type="evidence" value="ECO:0007669"/>
    <property type="project" value="UniProtKB-KW"/>
</dbReference>
<proteinExistence type="predicted"/>
<comment type="caution">
    <text evidence="10">The sequence shown here is derived from an EMBL/GenBank/DDBJ whole genome shotgun (WGS) entry which is preliminary data.</text>
</comment>
<keyword evidence="5" id="KW-0547">Nucleotide-binding</keyword>